<gene>
    <name evidence="1" type="ORF">CK203_030917</name>
</gene>
<dbReference type="Proteomes" id="UP000288805">
    <property type="component" value="Unassembled WGS sequence"/>
</dbReference>
<name>A0A438I1G1_VITVI</name>
<proteinExistence type="predicted"/>
<dbReference type="AlphaFoldDB" id="A0A438I1G1"/>
<reference evidence="1 2" key="1">
    <citation type="journal article" date="2018" name="PLoS Genet.">
        <title>Population sequencing reveals clonal diversity and ancestral inbreeding in the grapevine cultivar Chardonnay.</title>
        <authorList>
            <person name="Roach M.J."/>
            <person name="Johnson D.L."/>
            <person name="Bohlmann J."/>
            <person name="van Vuuren H.J."/>
            <person name="Jones S.J."/>
            <person name="Pretorius I.S."/>
            <person name="Schmidt S.A."/>
            <person name="Borneman A.R."/>
        </authorList>
    </citation>
    <scope>NUCLEOTIDE SEQUENCE [LARGE SCALE GENOMIC DNA]</scope>
    <source>
        <strain evidence="2">cv. Chardonnay</strain>
        <tissue evidence="1">Leaf</tissue>
    </source>
</reference>
<accession>A0A438I1G1</accession>
<evidence type="ECO:0000313" key="1">
    <source>
        <dbReference type="EMBL" id="RVW90549.1"/>
    </source>
</evidence>
<evidence type="ECO:0000313" key="2">
    <source>
        <dbReference type="Proteomes" id="UP000288805"/>
    </source>
</evidence>
<comment type="caution">
    <text evidence="1">The sequence shown here is derived from an EMBL/GenBank/DDBJ whole genome shotgun (WGS) entry which is preliminary data.</text>
</comment>
<protein>
    <recommendedName>
        <fullName evidence="3">DUF295 domain-containing protein</fullName>
    </recommendedName>
</protein>
<evidence type="ECO:0008006" key="3">
    <source>
        <dbReference type="Google" id="ProtNLM"/>
    </source>
</evidence>
<sequence>MEGEEFLYLYTYHRILVINMKKLLSGGFQTAPPDMTRLPVDEVIDFDEENLPCGMGFFVDGSKLYMVGGEWAREDPIWKVILRLDKSKGDKGISSSLYVADLSGPTVNFTHVHEFEAAKLMPRLIKIEGRIYVISSNYSYYAKVRTYASPSFESYCPGRYYEPNTMLQTPPFHEFPECSVTGCARVGNYLCFEAGRQCHYYNFVSGCEDVLVSAYCRNMEAFDFHPPHHMEAFLFPPPESGEDAPVLCQKFKEVDDDLSKIAKSQWTIREGLVLNLGKEKMCAIFPGQCHPNHQFLVYIFIFKFPNCHPMNNILPSKPSEPSEPRAPEYVLSQHQKDFISITCLHKGCYNLDEFGYDFPRLTGAFCM</sequence>
<organism evidence="1 2">
    <name type="scientific">Vitis vinifera</name>
    <name type="common">Grape</name>
    <dbReference type="NCBI Taxonomy" id="29760"/>
    <lineage>
        <taxon>Eukaryota</taxon>
        <taxon>Viridiplantae</taxon>
        <taxon>Streptophyta</taxon>
        <taxon>Embryophyta</taxon>
        <taxon>Tracheophyta</taxon>
        <taxon>Spermatophyta</taxon>
        <taxon>Magnoliopsida</taxon>
        <taxon>eudicotyledons</taxon>
        <taxon>Gunneridae</taxon>
        <taxon>Pentapetalae</taxon>
        <taxon>rosids</taxon>
        <taxon>Vitales</taxon>
        <taxon>Vitaceae</taxon>
        <taxon>Viteae</taxon>
        <taxon>Vitis</taxon>
    </lineage>
</organism>
<dbReference type="EMBL" id="QGNW01000154">
    <property type="protein sequence ID" value="RVW90549.1"/>
    <property type="molecule type" value="Genomic_DNA"/>
</dbReference>